<dbReference type="SMART" id="SM00850">
    <property type="entry name" value="LytTR"/>
    <property type="match status" value="1"/>
</dbReference>
<dbReference type="SUPFAM" id="SSF52172">
    <property type="entry name" value="CheY-like"/>
    <property type="match status" value="1"/>
</dbReference>
<dbReference type="PROSITE" id="PS50930">
    <property type="entry name" value="HTH_LYTTR"/>
    <property type="match status" value="1"/>
</dbReference>
<dbReference type="SMART" id="SM00448">
    <property type="entry name" value="REC"/>
    <property type="match status" value="1"/>
</dbReference>
<dbReference type="Gene3D" id="3.40.50.2300">
    <property type="match status" value="1"/>
</dbReference>
<feature type="domain" description="HTH LytTR-type" evidence="3">
    <location>
        <begin position="130"/>
        <end position="200"/>
    </location>
</feature>
<dbReference type="Pfam" id="PF00072">
    <property type="entry name" value="Response_reg"/>
    <property type="match status" value="1"/>
</dbReference>
<dbReference type="InterPro" id="IPR007492">
    <property type="entry name" value="LytTR_DNA-bd_dom"/>
</dbReference>
<keyword evidence="1" id="KW-0597">Phosphoprotein</keyword>
<dbReference type="InterPro" id="IPR001789">
    <property type="entry name" value="Sig_transdc_resp-reg_receiver"/>
</dbReference>
<dbReference type="Gene3D" id="2.40.50.1020">
    <property type="entry name" value="LytTr DNA-binding domain"/>
    <property type="match status" value="1"/>
</dbReference>
<evidence type="ECO:0000313" key="4">
    <source>
        <dbReference type="EMBL" id="RWY55658.1"/>
    </source>
</evidence>
<reference evidence="4 5" key="1">
    <citation type="submission" date="2019-01" db="EMBL/GenBank/DDBJ databases">
        <title>Mucilaginibacter antarcticum sp. nov., isolated from antarctic soil.</title>
        <authorList>
            <person name="Yan Y.-Q."/>
            <person name="Du Z.-J."/>
        </authorList>
    </citation>
    <scope>NUCLEOTIDE SEQUENCE [LARGE SCALE GENOMIC DNA]</scope>
    <source>
        <strain evidence="4 5">F01003</strain>
    </source>
</reference>
<dbReference type="Proteomes" id="UP000286701">
    <property type="component" value="Unassembled WGS sequence"/>
</dbReference>
<dbReference type="InterPro" id="IPR046947">
    <property type="entry name" value="LytR-like"/>
</dbReference>
<proteinExistence type="predicted"/>
<dbReference type="EMBL" id="SBIW01000002">
    <property type="protein sequence ID" value="RWY55658.1"/>
    <property type="molecule type" value="Genomic_DNA"/>
</dbReference>
<dbReference type="OrthoDB" id="9787344at2"/>
<feature type="domain" description="Response regulatory" evidence="2">
    <location>
        <begin position="3"/>
        <end position="115"/>
    </location>
</feature>
<comment type="caution">
    <text evidence="4">The sequence shown here is derived from an EMBL/GenBank/DDBJ whole genome shotgun (WGS) entry which is preliminary data.</text>
</comment>
<name>A0A444MSS0_9SPHI</name>
<feature type="modified residue" description="4-aspartylphosphate" evidence="1">
    <location>
        <position position="55"/>
    </location>
</feature>
<gene>
    <name evidence="4" type="ORF">EPL05_04595</name>
</gene>
<evidence type="ECO:0000259" key="3">
    <source>
        <dbReference type="PROSITE" id="PS50930"/>
    </source>
</evidence>
<dbReference type="GO" id="GO:0003677">
    <property type="term" value="F:DNA binding"/>
    <property type="evidence" value="ECO:0007669"/>
    <property type="project" value="InterPro"/>
</dbReference>
<dbReference type="RefSeq" id="WP_128532549.1">
    <property type="nucleotide sequence ID" value="NZ_SBIW01000002.1"/>
</dbReference>
<dbReference type="PROSITE" id="PS50110">
    <property type="entry name" value="RESPONSE_REGULATORY"/>
    <property type="match status" value="1"/>
</dbReference>
<dbReference type="Pfam" id="PF04397">
    <property type="entry name" value="LytTR"/>
    <property type="match status" value="1"/>
</dbReference>
<dbReference type="AlphaFoldDB" id="A0A444MSS0"/>
<dbReference type="InterPro" id="IPR011006">
    <property type="entry name" value="CheY-like_superfamily"/>
</dbReference>
<protein>
    <submittedName>
        <fullName evidence="4">Response regulator transcription factor</fullName>
    </submittedName>
</protein>
<evidence type="ECO:0000256" key="1">
    <source>
        <dbReference type="PROSITE-ProRule" id="PRU00169"/>
    </source>
</evidence>
<accession>A0A444MSS0</accession>
<dbReference type="GO" id="GO:0000156">
    <property type="term" value="F:phosphorelay response regulator activity"/>
    <property type="evidence" value="ECO:0007669"/>
    <property type="project" value="InterPro"/>
</dbReference>
<dbReference type="PANTHER" id="PTHR37299:SF1">
    <property type="entry name" value="STAGE 0 SPORULATION PROTEIN A HOMOLOG"/>
    <property type="match status" value="1"/>
</dbReference>
<evidence type="ECO:0000259" key="2">
    <source>
        <dbReference type="PROSITE" id="PS50110"/>
    </source>
</evidence>
<dbReference type="PANTHER" id="PTHR37299">
    <property type="entry name" value="TRANSCRIPTIONAL REGULATOR-RELATED"/>
    <property type="match status" value="1"/>
</dbReference>
<organism evidence="4 5">
    <name type="scientific">Mucilaginibacter gilvus</name>
    <dbReference type="NCBI Taxonomy" id="2305909"/>
    <lineage>
        <taxon>Bacteria</taxon>
        <taxon>Pseudomonadati</taxon>
        <taxon>Bacteroidota</taxon>
        <taxon>Sphingobacteriia</taxon>
        <taxon>Sphingobacteriales</taxon>
        <taxon>Sphingobacteriaceae</taxon>
        <taxon>Mucilaginibacter</taxon>
    </lineage>
</organism>
<evidence type="ECO:0000313" key="5">
    <source>
        <dbReference type="Proteomes" id="UP000286701"/>
    </source>
</evidence>
<keyword evidence="5" id="KW-1185">Reference proteome</keyword>
<sequence>MIKCYVIDDEFHAVEVLSDFINRTPGLELVGSTLNPLIGLDAICSANSPDLTFLDINMPELSGLKFADLAAPYTTIIFTTAYAEHALDAFDKNAFDYLLKPIAYDRFLKSVSRFKGRTVPERNDPNYFYIKGEVKGKLLRIKIEDILYIEGALNYIVIHTTEGKQLTYLTIGEIENYLPSSSFTRIHRSFIVNYAKIKTITGNHITLDDKTILSIGSAYKTAFFDLLEKKSLISKRTGSAS</sequence>